<evidence type="ECO:0000256" key="5">
    <source>
        <dbReference type="ARBA" id="ARBA00022989"/>
    </source>
</evidence>
<feature type="transmembrane region" description="Helical" evidence="7">
    <location>
        <begin position="324"/>
        <end position="346"/>
    </location>
</feature>
<evidence type="ECO:0000256" key="3">
    <source>
        <dbReference type="ARBA" id="ARBA00022475"/>
    </source>
</evidence>
<comment type="subcellular location">
    <subcellularLocation>
        <location evidence="1">Cell membrane</location>
        <topology evidence="1">Multi-pass membrane protein</topology>
    </subcellularLocation>
</comment>
<name>A0A6B3NMM7_9CYAN</name>
<feature type="transmembrane region" description="Helical" evidence="7">
    <location>
        <begin position="116"/>
        <end position="136"/>
    </location>
</feature>
<keyword evidence="5 7" id="KW-1133">Transmembrane helix</keyword>
<dbReference type="Pfam" id="PF03773">
    <property type="entry name" value="ArsP_1"/>
    <property type="match status" value="1"/>
</dbReference>
<dbReference type="PANTHER" id="PTHR34184">
    <property type="entry name" value="UPF0718 PROTEIN YCGR"/>
    <property type="match status" value="1"/>
</dbReference>
<dbReference type="EMBL" id="JAAHFQ010000646">
    <property type="protein sequence ID" value="NER30801.1"/>
    <property type="molecule type" value="Genomic_DNA"/>
</dbReference>
<evidence type="ECO:0000256" key="4">
    <source>
        <dbReference type="ARBA" id="ARBA00022692"/>
    </source>
</evidence>
<feature type="transmembrane region" description="Helical" evidence="7">
    <location>
        <begin position="6"/>
        <end position="36"/>
    </location>
</feature>
<evidence type="ECO:0000313" key="8">
    <source>
        <dbReference type="EMBL" id="NER30801.1"/>
    </source>
</evidence>
<keyword evidence="3" id="KW-1003">Cell membrane</keyword>
<sequence length="347" mass="37372">MNQLNTAFTLFLSLLVEAIPFLLLGVLLSSLLLFFIDERKLMAAMPRNPLLGAIFGSLGGFLFPVCECGNVPVARRLLLQGAPTAVAIGFLLAAPTVNPVVIWATWVAFRDQPEIVLLRVLFSLGIAVFISCIFSSQTDLRPLLQPTLARSILLWQNNPGRCTSSSSTQKRQKPALLQSGSFLLGQTGEPLQMDARLLQSQALPTAKLTQQLPNRMSLFLENVVQELRELGGILVIGSAIAASIQVGIPREIIISLGQGPVTSILAMMLLAAVVSICSTVDSFFALAFASTFTSGSLLAFLVFGPTIDIKAIGLMLSVFKTRAIIYLFALVAQLTLLLSLIVNLRFG</sequence>
<feature type="transmembrane region" description="Helical" evidence="7">
    <location>
        <begin position="283"/>
        <end position="303"/>
    </location>
</feature>
<gene>
    <name evidence="8" type="ORF">F6J89_25080</name>
</gene>
<keyword evidence="4 7" id="KW-0812">Transmembrane</keyword>
<evidence type="ECO:0000256" key="7">
    <source>
        <dbReference type="SAM" id="Phobius"/>
    </source>
</evidence>
<evidence type="ECO:0000256" key="6">
    <source>
        <dbReference type="ARBA" id="ARBA00023136"/>
    </source>
</evidence>
<protein>
    <submittedName>
        <fullName evidence="8">Permease</fullName>
    </submittedName>
</protein>
<feature type="transmembrane region" description="Helical" evidence="7">
    <location>
        <begin position="260"/>
        <end position="277"/>
    </location>
</feature>
<dbReference type="InterPro" id="IPR005524">
    <property type="entry name" value="DUF318"/>
</dbReference>
<comment type="caution">
    <text evidence="8">The sequence shown here is derived from an EMBL/GenBank/DDBJ whole genome shotgun (WGS) entry which is preliminary data.</text>
</comment>
<accession>A0A6B3NMM7</accession>
<proteinExistence type="inferred from homology"/>
<feature type="transmembrane region" description="Helical" evidence="7">
    <location>
        <begin position="85"/>
        <end position="109"/>
    </location>
</feature>
<evidence type="ECO:0000256" key="1">
    <source>
        <dbReference type="ARBA" id="ARBA00004651"/>
    </source>
</evidence>
<dbReference type="PANTHER" id="PTHR34184:SF4">
    <property type="entry name" value="UPF0718 PROTEIN YCGR"/>
    <property type="match status" value="1"/>
</dbReference>
<feature type="transmembrane region" description="Helical" evidence="7">
    <location>
        <begin position="48"/>
        <end position="65"/>
    </location>
</feature>
<dbReference type="AlphaFoldDB" id="A0A6B3NMM7"/>
<organism evidence="8">
    <name type="scientific">Symploca sp. SIO1C4</name>
    <dbReference type="NCBI Taxonomy" id="2607765"/>
    <lineage>
        <taxon>Bacteria</taxon>
        <taxon>Bacillati</taxon>
        <taxon>Cyanobacteriota</taxon>
        <taxon>Cyanophyceae</taxon>
        <taxon>Coleofasciculales</taxon>
        <taxon>Coleofasciculaceae</taxon>
        <taxon>Symploca</taxon>
    </lineage>
</organism>
<reference evidence="8" key="1">
    <citation type="submission" date="2019-11" db="EMBL/GenBank/DDBJ databases">
        <title>Genomic insights into an expanded diversity of filamentous marine cyanobacteria reveals the extraordinary biosynthetic potential of Moorea and Okeania.</title>
        <authorList>
            <person name="Ferreira Leao T."/>
            <person name="Wang M."/>
            <person name="Moss N."/>
            <person name="Da Silva R."/>
            <person name="Sanders J."/>
            <person name="Nurk S."/>
            <person name="Gurevich A."/>
            <person name="Humphrey G."/>
            <person name="Reher R."/>
            <person name="Zhu Q."/>
            <person name="Belda-Ferre P."/>
            <person name="Glukhov E."/>
            <person name="Rex R."/>
            <person name="Dorrestein P.C."/>
            <person name="Knight R."/>
            <person name="Pevzner P."/>
            <person name="Gerwick W.H."/>
            <person name="Gerwick L."/>
        </authorList>
    </citation>
    <scope>NUCLEOTIDE SEQUENCE</scope>
    <source>
        <strain evidence="8">SIO1C4</strain>
    </source>
</reference>
<keyword evidence="6 7" id="KW-0472">Membrane</keyword>
<dbReference type="InterPro" id="IPR052923">
    <property type="entry name" value="UPF0718"/>
</dbReference>
<evidence type="ECO:0000256" key="2">
    <source>
        <dbReference type="ARBA" id="ARBA00006386"/>
    </source>
</evidence>
<comment type="similarity">
    <text evidence="2">Belongs to the UPF0718 family.</text>
</comment>
<feature type="transmembrane region" description="Helical" evidence="7">
    <location>
        <begin position="230"/>
        <end position="248"/>
    </location>
</feature>
<dbReference type="GO" id="GO:0005886">
    <property type="term" value="C:plasma membrane"/>
    <property type="evidence" value="ECO:0007669"/>
    <property type="project" value="UniProtKB-SubCell"/>
</dbReference>